<gene>
    <name evidence="1" type="ORF">DPMN_156276</name>
</gene>
<keyword evidence="2" id="KW-1185">Reference proteome</keyword>
<evidence type="ECO:0000313" key="1">
    <source>
        <dbReference type="EMBL" id="KAH3802598.1"/>
    </source>
</evidence>
<comment type="caution">
    <text evidence="1">The sequence shown here is derived from an EMBL/GenBank/DDBJ whole genome shotgun (WGS) entry which is preliminary data.</text>
</comment>
<dbReference type="AlphaFoldDB" id="A0A9D4FPH4"/>
<dbReference type="Proteomes" id="UP000828390">
    <property type="component" value="Unassembled WGS sequence"/>
</dbReference>
<protein>
    <submittedName>
        <fullName evidence="1">Uncharacterized protein</fullName>
    </submittedName>
</protein>
<proteinExistence type="predicted"/>
<reference evidence="1" key="2">
    <citation type="submission" date="2020-11" db="EMBL/GenBank/DDBJ databases">
        <authorList>
            <person name="McCartney M.A."/>
            <person name="Auch B."/>
            <person name="Kono T."/>
            <person name="Mallez S."/>
            <person name="Becker A."/>
            <person name="Gohl D.M."/>
            <person name="Silverstein K.A.T."/>
            <person name="Koren S."/>
            <person name="Bechman K.B."/>
            <person name="Herman A."/>
            <person name="Abrahante J.E."/>
            <person name="Garbe J."/>
        </authorList>
    </citation>
    <scope>NUCLEOTIDE SEQUENCE</scope>
    <source>
        <strain evidence="1">Duluth1</strain>
        <tissue evidence="1">Whole animal</tissue>
    </source>
</reference>
<reference evidence="1" key="1">
    <citation type="journal article" date="2019" name="bioRxiv">
        <title>The Genome of the Zebra Mussel, Dreissena polymorpha: A Resource for Invasive Species Research.</title>
        <authorList>
            <person name="McCartney M.A."/>
            <person name="Auch B."/>
            <person name="Kono T."/>
            <person name="Mallez S."/>
            <person name="Zhang Y."/>
            <person name="Obille A."/>
            <person name="Becker A."/>
            <person name="Abrahante J.E."/>
            <person name="Garbe J."/>
            <person name="Badalamenti J.P."/>
            <person name="Herman A."/>
            <person name="Mangelson H."/>
            <person name="Liachko I."/>
            <person name="Sullivan S."/>
            <person name="Sone E.D."/>
            <person name="Koren S."/>
            <person name="Silverstein K.A.T."/>
            <person name="Beckman K.B."/>
            <person name="Gohl D.M."/>
        </authorList>
    </citation>
    <scope>NUCLEOTIDE SEQUENCE</scope>
    <source>
        <strain evidence="1">Duluth1</strain>
        <tissue evidence="1">Whole animal</tissue>
    </source>
</reference>
<accession>A0A9D4FPH4</accession>
<organism evidence="1 2">
    <name type="scientific">Dreissena polymorpha</name>
    <name type="common">Zebra mussel</name>
    <name type="synonym">Mytilus polymorpha</name>
    <dbReference type="NCBI Taxonomy" id="45954"/>
    <lineage>
        <taxon>Eukaryota</taxon>
        <taxon>Metazoa</taxon>
        <taxon>Spiralia</taxon>
        <taxon>Lophotrochozoa</taxon>
        <taxon>Mollusca</taxon>
        <taxon>Bivalvia</taxon>
        <taxon>Autobranchia</taxon>
        <taxon>Heteroconchia</taxon>
        <taxon>Euheterodonta</taxon>
        <taxon>Imparidentia</taxon>
        <taxon>Neoheterodontei</taxon>
        <taxon>Myida</taxon>
        <taxon>Dreissenoidea</taxon>
        <taxon>Dreissenidae</taxon>
        <taxon>Dreissena</taxon>
    </lineage>
</organism>
<sequence>MPEKSIEGVWWDRRWGNAALQSQQRGSSGIERWSPVSYKVIRGVLAASRNRV</sequence>
<name>A0A9D4FPH4_DREPO</name>
<evidence type="ECO:0000313" key="2">
    <source>
        <dbReference type="Proteomes" id="UP000828390"/>
    </source>
</evidence>
<dbReference type="EMBL" id="JAIWYP010000007">
    <property type="protein sequence ID" value="KAH3802598.1"/>
    <property type="molecule type" value="Genomic_DNA"/>
</dbReference>